<evidence type="ECO:0000256" key="1">
    <source>
        <dbReference type="ARBA" id="ARBA00022723"/>
    </source>
</evidence>
<feature type="compositionally biased region" description="Basic and acidic residues" evidence="6">
    <location>
        <begin position="365"/>
        <end position="374"/>
    </location>
</feature>
<evidence type="ECO:0000313" key="8">
    <source>
        <dbReference type="EMBL" id="KAG6446086.1"/>
    </source>
</evidence>
<evidence type="ECO:0000259" key="7">
    <source>
        <dbReference type="PROSITE" id="PS50157"/>
    </source>
</evidence>
<evidence type="ECO:0000313" key="9">
    <source>
        <dbReference type="Proteomes" id="UP000791440"/>
    </source>
</evidence>
<evidence type="ECO:0000256" key="5">
    <source>
        <dbReference type="PROSITE-ProRule" id="PRU00042"/>
    </source>
</evidence>
<comment type="caution">
    <text evidence="8">The sequence shown here is derived from an EMBL/GenBank/DDBJ whole genome shotgun (WGS) entry which is preliminary data.</text>
</comment>
<dbReference type="AlphaFoldDB" id="A0A921YU90"/>
<reference evidence="8" key="1">
    <citation type="journal article" date="2016" name="Insect Biochem. Mol. Biol.">
        <title>Multifaceted biological insights from a draft genome sequence of the tobacco hornworm moth, Manduca sexta.</title>
        <authorList>
            <person name="Kanost M.R."/>
            <person name="Arrese E.L."/>
            <person name="Cao X."/>
            <person name="Chen Y.R."/>
            <person name="Chellapilla S."/>
            <person name="Goldsmith M.R."/>
            <person name="Grosse-Wilde E."/>
            <person name="Heckel D.G."/>
            <person name="Herndon N."/>
            <person name="Jiang H."/>
            <person name="Papanicolaou A."/>
            <person name="Qu J."/>
            <person name="Soulages J.L."/>
            <person name="Vogel H."/>
            <person name="Walters J."/>
            <person name="Waterhouse R.M."/>
            <person name="Ahn S.J."/>
            <person name="Almeida F.C."/>
            <person name="An C."/>
            <person name="Aqrawi P."/>
            <person name="Bretschneider A."/>
            <person name="Bryant W.B."/>
            <person name="Bucks S."/>
            <person name="Chao H."/>
            <person name="Chevignon G."/>
            <person name="Christen J.M."/>
            <person name="Clarke D.F."/>
            <person name="Dittmer N.T."/>
            <person name="Ferguson L.C.F."/>
            <person name="Garavelou S."/>
            <person name="Gordon K.H.J."/>
            <person name="Gunaratna R.T."/>
            <person name="Han Y."/>
            <person name="Hauser F."/>
            <person name="He Y."/>
            <person name="Heidel-Fischer H."/>
            <person name="Hirsh A."/>
            <person name="Hu Y."/>
            <person name="Jiang H."/>
            <person name="Kalra D."/>
            <person name="Klinner C."/>
            <person name="Konig C."/>
            <person name="Kovar C."/>
            <person name="Kroll A.R."/>
            <person name="Kuwar S.S."/>
            <person name="Lee S.L."/>
            <person name="Lehman R."/>
            <person name="Li K."/>
            <person name="Li Z."/>
            <person name="Liang H."/>
            <person name="Lovelace S."/>
            <person name="Lu Z."/>
            <person name="Mansfield J.H."/>
            <person name="McCulloch K.J."/>
            <person name="Mathew T."/>
            <person name="Morton B."/>
            <person name="Muzny D.M."/>
            <person name="Neunemann D."/>
            <person name="Ongeri F."/>
            <person name="Pauchet Y."/>
            <person name="Pu L.L."/>
            <person name="Pyrousis I."/>
            <person name="Rao X.J."/>
            <person name="Redding A."/>
            <person name="Roesel C."/>
            <person name="Sanchez-Gracia A."/>
            <person name="Schaack S."/>
            <person name="Shukla A."/>
            <person name="Tetreau G."/>
            <person name="Wang Y."/>
            <person name="Xiong G.H."/>
            <person name="Traut W."/>
            <person name="Walsh T.K."/>
            <person name="Worley K.C."/>
            <person name="Wu D."/>
            <person name="Wu W."/>
            <person name="Wu Y.Q."/>
            <person name="Zhang X."/>
            <person name="Zou Z."/>
            <person name="Zucker H."/>
            <person name="Briscoe A.D."/>
            <person name="Burmester T."/>
            <person name="Clem R.J."/>
            <person name="Feyereisen R."/>
            <person name="Grimmelikhuijzen C.J.P."/>
            <person name="Hamodrakas S.J."/>
            <person name="Hansson B.S."/>
            <person name="Huguet E."/>
            <person name="Jermiin L.S."/>
            <person name="Lan Q."/>
            <person name="Lehman H.K."/>
            <person name="Lorenzen M."/>
            <person name="Merzendorfer H."/>
            <person name="Michalopoulos I."/>
            <person name="Morton D.B."/>
            <person name="Muthukrishnan S."/>
            <person name="Oakeshott J.G."/>
            <person name="Palmer W."/>
            <person name="Park Y."/>
            <person name="Passarelli A.L."/>
            <person name="Rozas J."/>
            <person name="Schwartz L.M."/>
            <person name="Smith W."/>
            <person name="Southgate A."/>
            <person name="Vilcinskas A."/>
            <person name="Vogt R."/>
            <person name="Wang P."/>
            <person name="Werren J."/>
            <person name="Yu X.Q."/>
            <person name="Zhou J.J."/>
            <person name="Brown S.J."/>
            <person name="Scherer S.E."/>
            <person name="Richards S."/>
            <person name="Blissard G.W."/>
        </authorList>
    </citation>
    <scope>NUCLEOTIDE SEQUENCE</scope>
</reference>
<keyword evidence="4" id="KW-0862">Zinc</keyword>
<feature type="domain" description="C2H2-type" evidence="7">
    <location>
        <begin position="340"/>
        <end position="368"/>
    </location>
</feature>
<evidence type="ECO:0000256" key="6">
    <source>
        <dbReference type="SAM" id="MobiDB-lite"/>
    </source>
</evidence>
<name>A0A921YU90_MANSE</name>
<proteinExistence type="predicted"/>
<dbReference type="InterPro" id="IPR013087">
    <property type="entry name" value="Znf_C2H2_type"/>
</dbReference>
<dbReference type="SMART" id="SM00355">
    <property type="entry name" value="ZnF_C2H2"/>
    <property type="match status" value="8"/>
</dbReference>
<organism evidence="8 9">
    <name type="scientific">Manduca sexta</name>
    <name type="common">Tobacco hawkmoth</name>
    <name type="synonym">Tobacco hornworm</name>
    <dbReference type="NCBI Taxonomy" id="7130"/>
    <lineage>
        <taxon>Eukaryota</taxon>
        <taxon>Metazoa</taxon>
        <taxon>Ecdysozoa</taxon>
        <taxon>Arthropoda</taxon>
        <taxon>Hexapoda</taxon>
        <taxon>Insecta</taxon>
        <taxon>Pterygota</taxon>
        <taxon>Neoptera</taxon>
        <taxon>Endopterygota</taxon>
        <taxon>Lepidoptera</taxon>
        <taxon>Glossata</taxon>
        <taxon>Ditrysia</taxon>
        <taxon>Bombycoidea</taxon>
        <taxon>Sphingidae</taxon>
        <taxon>Sphinginae</taxon>
        <taxon>Sphingini</taxon>
        <taxon>Manduca</taxon>
    </lineage>
</organism>
<dbReference type="Pfam" id="PF00096">
    <property type="entry name" value="zf-C2H2"/>
    <property type="match status" value="1"/>
</dbReference>
<protein>
    <recommendedName>
        <fullName evidence="7">C2H2-type domain-containing protein</fullName>
    </recommendedName>
</protein>
<evidence type="ECO:0000256" key="2">
    <source>
        <dbReference type="ARBA" id="ARBA00022737"/>
    </source>
</evidence>
<evidence type="ECO:0000256" key="4">
    <source>
        <dbReference type="ARBA" id="ARBA00022833"/>
    </source>
</evidence>
<dbReference type="Gene3D" id="3.30.160.60">
    <property type="entry name" value="Classic Zinc Finger"/>
    <property type="match status" value="4"/>
</dbReference>
<dbReference type="Proteomes" id="UP000791440">
    <property type="component" value="Unassembled WGS sequence"/>
</dbReference>
<keyword evidence="3 5" id="KW-0863">Zinc-finger</keyword>
<dbReference type="EMBL" id="JH668329">
    <property type="protein sequence ID" value="KAG6446086.1"/>
    <property type="molecule type" value="Genomic_DNA"/>
</dbReference>
<dbReference type="GO" id="GO:0008270">
    <property type="term" value="F:zinc ion binding"/>
    <property type="evidence" value="ECO:0007669"/>
    <property type="project" value="UniProtKB-KW"/>
</dbReference>
<dbReference type="PANTHER" id="PTHR24379:SF121">
    <property type="entry name" value="C2H2-TYPE DOMAIN-CONTAINING PROTEIN"/>
    <property type="match status" value="1"/>
</dbReference>
<keyword evidence="2" id="KW-0677">Repeat</keyword>
<accession>A0A921YU90</accession>
<evidence type="ECO:0000256" key="3">
    <source>
        <dbReference type="ARBA" id="ARBA00022771"/>
    </source>
</evidence>
<feature type="domain" description="C2H2-type" evidence="7">
    <location>
        <begin position="222"/>
        <end position="251"/>
    </location>
</feature>
<dbReference type="PROSITE" id="PS00028">
    <property type="entry name" value="ZINC_FINGER_C2H2_1"/>
    <property type="match status" value="2"/>
</dbReference>
<keyword evidence="1" id="KW-0479">Metal-binding</keyword>
<dbReference type="PROSITE" id="PS50157">
    <property type="entry name" value="ZINC_FINGER_C2H2_2"/>
    <property type="match status" value="2"/>
</dbReference>
<feature type="region of interest" description="Disordered" evidence="6">
    <location>
        <begin position="358"/>
        <end position="391"/>
    </location>
</feature>
<reference evidence="8" key="2">
    <citation type="submission" date="2020-12" db="EMBL/GenBank/DDBJ databases">
        <authorList>
            <person name="Kanost M."/>
        </authorList>
    </citation>
    <scope>NUCLEOTIDE SEQUENCE</scope>
</reference>
<dbReference type="PANTHER" id="PTHR24379">
    <property type="entry name" value="KRAB AND ZINC FINGER DOMAIN-CONTAINING"/>
    <property type="match status" value="1"/>
</dbReference>
<dbReference type="SUPFAM" id="SSF57667">
    <property type="entry name" value="beta-beta-alpha zinc fingers"/>
    <property type="match status" value="2"/>
</dbReference>
<dbReference type="InterPro" id="IPR036236">
    <property type="entry name" value="Znf_C2H2_sf"/>
</dbReference>
<gene>
    <name evidence="8" type="ORF">O3G_MSEX004259</name>
</gene>
<feature type="compositionally biased region" description="Acidic residues" evidence="6">
    <location>
        <begin position="375"/>
        <end position="385"/>
    </location>
</feature>
<sequence length="545" mass="63198">MSDDLEPNPKRVRLLRGMDWLKNQNSETKKSQQNKNDIQFIIQTNADRKKFLLNAAEDEASVPAGVNESSVEPKAVPLNRLRLDKLHMECEWHTCRKKSSDYEEFQKHIQTHISDVKPVVDKNESVEYACLWDVCGHITPDFNEMVRHINYHAYHAKLLAIGFNGRATLKLVRCRKDSSKRNQLPKFIGEHVCMWTGCQLKYSSIQAFFDHIKQHIAHSENLQCSWAGCGAIFNRRTFLTIHMRIHTRERLIACYHCGVHFTCNRKLCDHLRRQNVNPNSAFACSLCGTLCATEYLLNEHARQHVSAYVCALCDMSAPTPAALAHHVRYRHLPPAAARLHACQLCAYRAVTQSDLRKHLRRTHNKEKAVKKAEGSDPDDFSDDSDAESKLRKKKSTKKYACHLCPEKHMKIFSRGYRLTTHLVKEHGAQWPHGHSRFRYQISEDGMYRLTTTRYEVLEVFKKIVDRDSGPNELLTNKFEFKLQQTAEPTETTPRQFEIAFKNETEMEKFEKTIKNDEKKDDKTKVEIVMCDVDEEGNIIRSEVMN</sequence>
<keyword evidence="9" id="KW-1185">Reference proteome</keyword>